<evidence type="ECO:0000256" key="4">
    <source>
        <dbReference type="ARBA" id="ARBA00022801"/>
    </source>
</evidence>
<dbReference type="EMBL" id="UYRR01033813">
    <property type="protein sequence ID" value="VDK59666.1"/>
    <property type="molecule type" value="Genomic_DNA"/>
</dbReference>
<keyword evidence="5" id="KW-0325">Glycoprotein</keyword>
<dbReference type="PANTHER" id="PTHR11010:SF101">
    <property type="entry name" value="SERINE PROTEASE F56F10.1-RELATED"/>
    <property type="match status" value="1"/>
</dbReference>
<evidence type="ECO:0000256" key="3">
    <source>
        <dbReference type="ARBA" id="ARBA00022729"/>
    </source>
</evidence>
<comment type="similarity">
    <text evidence="1">Belongs to the peptidase S28 family.</text>
</comment>
<dbReference type="InterPro" id="IPR008758">
    <property type="entry name" value="Peptidase_S28"/>
</dbReference>
<gene>
    <name evidence="6" type="ORF">ASIM_LOCUS17166</name>
</gene>
<sequence length="393" mass="44560">MTTLRYCTVEQALQDLANFIRQMNVKYKYSKPKWVTFGGSYAGTLNAWFRRKYPHMTVGAVASSAPLTHYLDYFGYSKIMEKVIRDTSASCHNQVGGAIQVILSKTFTAKGRNELSEKLRLAPAFNETTLTVKDIHHLMASIYDLFQSIVQYSYDGKIRAMFDWMYAFDQNMPLLPDSTLPNSYQDIIEPLKNTTFDDENGNERAISAAWRAWIWISCNQLGLMQTTSSGRNIFGSMLPLKYGIKHEFLISAKIPFSGTKNSSFRSAFSKWIFSYYIDACVDIFGDTLSITTIRDNNLALRSNYGDATDYTVANIVLPNGSLDPFRLLGTYADYPVIHQKTMLIDGSSHCADMYPQWSGEPPALASARAEIQKELEYFIESDFRHVGARPDKI</sequence>
<dbReference type="GO" id="GO:0070008">
    <property type="term" value="F:serine-type exopeptidase activity"/>
    <property type="evidence" value="ECO:0007669"/>
    <property type="project" value="InterPro"/>
</dbReference>
<dbReference type="InterPro" id="IPR029058">
    <property type="entry name" value="AB_hydrolase_fold"/>
</dbReference>
<dbReference type="WBParaSite" id="ASIM_0001776401-mRNA-1">
    <property type="protein sequence ID" value="ASIM_0001776401-mRNA-1"/>
    <property type="gene ID" value="ASIM_0001776401"/>
</dbReference>
<dbReference type="InterPro" id="IPR042269">
    <property type="entry name" value="Ser_carbopepase_S28_SKS"/>
</dbReference>
<reference evidence="8" key="1">
    <citation type="submission" date="2017-02" db="UniProtKB">
        <authorList>
            <consortium name="WormBaseParasite"/>
        </authorList>
    </citation>
    <scope>IDENTIFICATION</scope>
</reference>
<evidence type="ECO:0000313" key="6">
    <source>
        <dbReference type="EMBL" id="VDK59666.1"/>
    </source>
</evidence>
<dbReference type="AlphaFoldDB" id="A0A0M3K9W9"/>
<accession>A0A0M3K9W9</accession>
<dbReference type="Pfam" id="PF05577">
    <property type="entry name" value="Peptidase_S28"/>
    <property type="match status" value="2"/>
</dbReference>
<organism evidence="8">
    <name type="scientific">Anisakis simplex</name>
    <name type="common">Herring worm</name>
    <dbReference type="NCBI Taxonomy" id="6269"/>
    <lineage>
        <taxon>Eukaryota</taxon>
        <taxon>Metazoa</taxon>
        <taxon>Ecdysozoa</taxon>
        <taxon>Nematoda</taxon>
        <taxon>Chromadorea</taxon>
        <taxon>Rhabditida</taxon>
        <taxon>Spirurina</taxon>
        <taxon>Ascaridomorpha</taxon>
        <taxon>Ascaridoidea</taxon>
        <taxon>Anisakidae</taxon>
        <taxon>Anisakis</taxon>
        <taxon>Anisakis simplex complex</taxon>
    </lineage>
</organism>
<dbReference type="Gene3D" id="1.20.120.980">
    <property type="entry name" value="Serine carboxypeptidase S28, SKS domain"/>
    <property type="match status" value="2"/>
</dbReference>
<reference evidence="6 7" key="2">
    <citation type="submission" date="2018-11" db="EMBL/GenBank/DDBJ databases">
        <authorList>
            <consortium name="Pathogen Informatics"/>
        </authorList>
    </citation>
    <scope>NUCLEOTIDE SEQUENCE [LARGE SCALE GENOMIC DNA]</scope>
</reference>
<evidence type="ECO:0000256" key="5">
    <source>
        <dbReference type="ARBA" id="ARBA00023180"/>
    </source>
</evidence>
<name>A0A0M3K9W9_ANISI</name>
<keyword evidence="3" id="KW-0732">Signal</keyword>
<keyword evidence="2" id="KW-0645">Protease</keyword>
<evidence type="ECO:0000313" key="7">
    <source>
        <dbReference type="Proteomes" id="UP000267096"/>
    </source>
</evidence>
<proteinExistence type="inferred from homology"/>
<dbReference type="GO" id="GO:0006508">
    <property type="term" value="P:proteolysis"/>
    <property type="evidence" value="ECO:0007669"/>
    <property type="project" value="UniProtKB-KW"/>
</dbReference>
<keyword evidence="7" id="KW-1185">Reference proteome</keyword>
<dbReference type="Gene3D" id="3.40.50.1820">
    <property type="entry name" value="alpha/beta hydrolase"/>
    <property type="match status" value="2"/>
</dbReference>
<dbReference type="GO" id="GO:0008239">
    <property type="term" value="F:dipeptidyl-peptidase activity"/>
    <property type="evidence" value="ECO:0007669"/>
    <property type="project" value="TreeGrafter"/>
</dbReference>
<protein>
    <submittedName>
        <fullName evidence="8">Serine protease K12H4.7</fullName>
    </submittedName>
</protein>
<dbReference type="OrthoDB" id="1735038at2759"/>
<evidence type="ECO:0000256" key="1">
    <source>
        <dbReference type="ARBA" id="ARBA00011079"/>
    </source>
</evidence>
<dbReference type="SUPFAM" id="SSF53474">
    <property type="entry name" value="alpha/beta-Hydrolases"/>
    <property type="match status" value="1"/>
</dbReference>
<dbReference type="Proteomes" id="UP000267096">
    <property type="component" value="Unassembled WGS sequence"/>
</dbReference>
<evidence type="ECO:0000313" key="8">
    <source>
        <dbReference type="WBParaSite" id="ASIM_0001776401-mRNA-1"/>
    </source>
</evidence>
<evidence type="ECO:0000256" key="2">
    <source>
        <dbReference type="ARBA" id="ARBA00022670"/>
    </source>
</evidence>
<dbReference type="PANTHER" id="PTHR11010">
    <property type="entry name" value="PROTEASE S28 PRO-X CARBOXYPEPTIDASE-RELATED"/>
    <property type="match status" value="1"/>
</dbReference>
<keyword evidence="4" id="KW-0378">Hydrolase</keyword>